<reference evidence="1" key="1">
    <citation type="submission" date="2018-02" db="EMBL/GenBank/DDBJ databases">
        <title>Rhizophora mucronata_Transcriptome.</title>
        <authorList>
            <person name="Meera S.P."/>
            <person name="Sreeshan A."/>
            <person name="Augustine A."/>
        </authorList>
    </citation>
    <scope>NUCLEOTIDE SEQUENCE</scope>
    <source>
        <tissue evidence="1">Leaf</tissue>
    </source>
</reference>
<dbReference type="AlphaFoldDB" id="A0A2P2MLN5"/>
<dbReference type="Gene3D" id="3.40.20.10">
    <property type="entry name" value="Severin"/>
    <property type="match status" value="1"/>
</dbReference>
<dbReference type="EMBL" id="GGEC01050652">
    <property type="protein sequence ID" value="MBX31136.1"/>
    <property type="molecule type" value="Transcribed_RNA"/>
</dbReference>
<dbReference type="SUPFAM" id="SSF55753">
    <property type="entry name" value="Actin depolymerizing proteins"/>
    <property type="match status" value="1"/>
</dbReference>
<evidence type="ECO:0000313" key="1">
    <source>
        <dbReference type="EMBL" id="MBX31136.1"/>
    </source>
</evidence>
<accession>A0A2P2MLN5</accession>
<proteinExistence type="predicted"/>
<dbReference type="InterPro" id="IPR029006">
    <property type="entry name" value="ADF-H/Gelsolin-like_dom_sf"/>
</dbReference>
<protein>
    <submittedName>
        <fullName evidence="1">Uncharacterized protein</fullName>
    </submittedName>
</protein>
<name>A0A2P2MLN5_RHIMU</name>
<organism evidence="1">
    <name type="scientific">Rhizophora mucronata</name>
    <name type="common">Asiatic mangrove</name>
    <dbReference type="NCBI Taxonomy" id="61149"/>
    <lineage>
        <taxon>Eukaryota</taxon>
        <taxon>Viridiplantae</taxon>
        <taxon>Streptophyta</taxon>
        <taxon>Embryophyta</taxon>
        <taxon>Tracheophyta</taxon>
        <taxon>Spermatophyta</taxon>
        <taxon>Magnoliopsida</taxon>
        <taxon>eudicotyledons</taxon>
        <taxon>Gunneridae</taxon>
        <taxon>Pentapetalae</taxon>
        <taxon>rosids</taxon>
        <taxon>fabids</taxon>
        <taxon>Malpighiales</taxon>
        <taxon>Rhizophoraceae</taxon>
        <taxon>Rhizophora</taxon>
    </lineage>
</organism>
<sequence>MAASLEGLSSNVPLYKVTEGNEPSFFTTYFSWDPAKASVCAALAIFYLPMYQDVSC</sequence>